<evidence type="ECO:0000256" key="1">
    <source>
        <dbReference type="SAM" id="MobiDB-lite"/>
    </source>
</evidence>
<gene>
    <name evidence="2" type="primary">P0501G08.23</name>
</gene>
<dbReference type="Proteomes" id="UP000000763">
    <property type="component" value="Chromosome 6"/>
</dbReference>
<feature type="region of interest" description="Disordered" evidence="1">
    <location>
        <begin position="1"/>
        <end position="27"/>
    </location>
</feature>
<sequence>MDNIVNISHGEAEAEEDATLSSKNEEQEQSRLKHYPCKFLLPCKRRRYPCKFLLPCKRYLCKFSSRNSKCKSRKNISILRVYYRPLQNERENSSSSLPRLSPPYLAVSERRRRPDPGTATATKLSRMNRIIFGQKPVNQRLLNRPEGNARIEIHFSSRPRPCWRRDEHVLRVPPQIWLLREWWGWSLGGAAIEGNKEPKAPNWMAWRLEQEATGSNYYRDGGERRRPCRRCQVRGERPDARRVDGNDNEAPRSIP</sequence>
<evidence type="ECO:0000313" key="3">
    <source>
        <dbReference type="Proteomes" id="UP000000763"/>
    </source>
</evidence>
<evidence type="ECO:0000313" key="2">
    <source>
        <dbReference type="EMBL" id="BAD53481.1"/>
    </source>
</evidence>
<feature type="region of interest" description="Disordered" evidence="1">
    <location>
        <begin position="217"/>
        <end position="255"/>
    </location>
</feature>
<reference evidence="3" key="1">
    <citation type="journal article" date="2005" name="Nature">
        <title>The map-based sequence of the rice genome.</title>
        <authorList>
            <consortium name="International rice genome sequencing project (IRGSP)"/>
            <person name="Matsumoto T."/>
            <person name="Wu J."/>
            <person name="Kanamori H."/>
            <person name="Katayose Y."/>
            <person name="Fujisawa M."/>
            <person name="Namiki N."/>
            <person name="Mizuno H."/>
            <person name="Yamamoto K."/>
            <person name="Antonio B.A."/>
            <person name="Baba T."/>
            <person name="Sakata K."/>
            <person name="Nagamura Y."/>
            <person name="Aoki H."/>
            <person name="Arikawa K."/>
            <person name="Arita K."/>
            <person name="Bito T."/>
            <person name="Chiden Y."/>
            <person name="Fujitsuka N."/>
            <person name="Fukunaka R."/>
            <person name="Hamada M."/>
            <person name="Harada C."/>
            <person name="Hayashi A."/>
            <person name="Hijishita S."/>
            <person name="Honda M."/>
            <person name="Hosokawa S."/>
            <person name="Ichikawa Y."/>
            <person name="Idonuma A."/>
            <person name="Iijima M."/>
            <person name="Ikeda M."/>
            <person name="Ikeno M."/>
            <person name="Ito K."/>
            <person name="Ito S."/>
            <person name="Ito T."/>
            <person name="Ito Y."/>
            <person name="Ito Y."/>
            <person name="Iwabuchi A."/>
            <person name="Kamiya K."/>
            <person name="Karasawa W."/>
            <person name="Kurita K."/>
            <person name="Katagiri S."/>
            <person name="Kikuta A."/>
            <person name="Kobayashi H."/>
            <person name="Kobayashi N."/>
            <person name="Machita K."/>
            <person name="Maehara T."/>
            <person name="Masukawa M."/>
            <person name="Mizubayashi T."/>
            <person name="Mukai Y."/>
            <person name="Nagasaki H."/>
            <person name="Nagata Y."/>
            <person name="Naito S."/>
            <person name="Nakashima M."/>
            <person name="Nakama Y."/>
            <person name="Nakamichi Y."/>
            <person name="Nakamura M."/>
            <person name="Meguro A."/>
            <person name="Negishi M."/>
            <person name="Ohta I."/>
            <person name="Ohta T."/>
            <person name="Okamoto M."/>
            <person name="Ono N."/>
            <person name="Saji S."/>
            <person name="Sakaguchi M."/>
            <person name="Sakai K."/>
            <person name="Shibata M."/>
            <person name="Shimokawa T."/>
            <person name="Song J."/>
            <person name="Takazaki Y."/>
            <person name="Terasawa K."/>
            <person name="Tsugane M."/>
            <person name="Tsuji K."/>
            <person name="Ueda S."/>
            <person name="Waki K."/>
            <person name="Yamagata H."/>
            <person name="Yamamoto M."/>
            <person name="Yamamoto S."/>
            <person name="Yamane H."/>
            <person name="Yoshiki S."/>
            <person name="Yoshihara R."/>
            <person name="Yukawa K."/>
            <person name="Zhong H."/>
            <person name="Yano M."/>
            <person name="Yuan Q."/>
            <person name="Ouyang S."/>
            <person name="Liu J."/>
            <person name="Jones K.M."/>
            <person name="Gansberger K."/>
            <person name="Moffat K."/>
            <person name="Hill J."/>
            <person name="Bera J."/>
            <person name="Fadrosh D."/>
            <person name="Jin S."/>
            <person name="Johri S."/>
            <person name="Kim M."/>
            <person name="Overton L."/>
            <person name="Reardon M."/>
            <person name="Tsitrin T."/>
            <person name="Vuong H."/>
            <person name="Weaver B."/>
            <person name="Ciecko A."/>
            <person name="Tallon L."/>
            <person name="Jackson J."/>
            <person name="Pai G."/>
            <person name="Aken S.V."/>
            <person name="Utterback T."/>
            <person name="Reidmuller S."/>
            <person name="Feldblyum T."/>
            <person name="Hsiao J."/>
            <person name="Zismann V."/>
            <person name="Iobst S."/>
            <person name="de Vazeille A.R."/>
            <person name="Buell C.R."/>
            <person name="Ying K."/>
            <person name="Li Y."/>
            <person name="Lu T."/>
            <person name="Huang Y."/>
            <person name="Zhao Q."/>
            <person name="Feng Q."/>
            <person name="Zhang L."/>
            <person name="Zhu J."/>
            <person name="Weng Q."/>
            <person name="Mu J."/>
            <person name="Lu Y."/>
            <person name="Fan D."/>
            <person name="Liu Y."/>
            <person name="Guan J."/>
            <person name="Zhang Y."/>
            <person name="Yu S."/>
            <person name="Liu X."/>
            <person name="Zhang Y."/>
            <person name="Hong G."/>
            <person name="Han B."/>
            <person name="Choisne N."/>
            <person name="Demange N."/>
            <person name="Orjeda G."/>
            <person name="Samain S."/>
            <person name="Cattolico L."/>
            <person name="Pelletier E."/>
            <person name="Couloux A."/>
            <person name="Segurens B."/>
            <person name="Wincker P."/>
            <person name="D'Hont A."/>
            <person name="Scarpelli C."/>
            <person name="Weissenbach J."/>
            <person name="Salanoubat M."/>
            <person name="Quetier F."/>
            <person name="Yu Y."/>
            <person name="Kim H.R."/>
            <person name="Rambo T."/>
            <person name="Currie J."/>
            <person name="Collura K."/>
            <person name="Luo M."/>
            <person name="Yang T."/>
            <person name="Ammiraju J.S.S."/>
            <person name="Engler F."/>
            <person name="Soderlund C."/>
            <person name="Wing R.A."/>
            <person name="Palmer L.E."/>
            <person name="de la Bastide M."/>
            <person name="Spiegel L."/>
            <person name="Nascimento L."/>
            <person name="Zutavern T."/>
            <person name="O'Shaughnessy A."/>
            <person name="Dike S."/>
            <person name="Dedhia N."/>
            <person name="Preston R."/>
            <person name="Balija V."/>
            <person name="McCombie W.R."/>
            <person name="Chow T."/>
            <person name="Chen H."/>
            <person name="Chung M."/>
            <person name="Chen C."/>
            <person name="Shaw J."/>
            <person name="Wu H."/>
            <person name="Hsiao K."/>
            <person name="Chao Y."/>
            <person name="Chu M."/>
            <person name="Cheng C."/>
            <person name="Hour A."/>
            <person name="Lee P."/>
            <person name="Lin S."/>
            <person name="Lin Y."/>
            <person name="Liou J."/>
            <person name="Liu S."/>
            <person name="Hsing Y."/>
            <person name="Raghuvanshi S."/>
            <person name="Mohanty A."/>
            <person name="Bharti A.K."/>
            <person name="Gaur A."/>
            <person name="Gupta V."/>
            <person name="Kumar D."/>
            <person name="Ravi V."/>
            <person name="Vij S."/>
            <person name="Kapur A."/>
            <person name="Khurana P."/>
            <person name="Khurana P."/>
            <person name="Khurana J.P."/>
            <person name="Tyagi A.K."/>
            <person name="Gaikwad K."/>
            <person name="Singh A."/>
            <person name="Dalal V."/>
            <person name="Srivastava S."/>
            <person name="Dixit A."/>
            <person name="Pal A.K."/>
            <person name="Ghazi I.A."/>
            <person name="Yadav M."/>
            <person name="Pandit A."/>
            <person name="Bhargava A."/>
            <person name="Sureshbabu K."/>
            <person name="Batra K."/>
            <person name="Sharma T.R."/>
            <person name="Mohapatra T."/>
            <person name="Singh N.K."/>
            <person name="Messing J."/>
            <person name="Nelson A.B."/>
            <person name="Fuks G."/>
            <person name="Kavchok S."/>
            <person name="Keizer G."/>
            <person name="Linton E."/>
            <person name="Llaca V."/>
            <person name="Song R."/>
            <person name="Tanyolac B."/>
            <person name="Young S."/>
            <person name="Ho-Il K."/>
            <person name="Hahn J.H."/>
            <person name="Sangsakoo G."/>
            <person name="Vanavichit A."/>
            <person name="de Mattos Luiz.A.T."/>
            <person name="Zimmer P.D."/>
            <person name="Malone G."/>
            <person name="Dellagostin O."/>
            <person name="de Oliveira A.C."/>
            <person name="Bevan M."/>
            <person name="Bancroft I."/>
            <person name="Minx P."/>
            <person name="Cordum H."/>
            <person name="Wilson R."/>
            <person name="Cheng Z."/>
            <person name="Jin W."/>
            <person name="Jiang J."/>
            <person name="Leong S.A."/>
            <person name="Iwama H."/>
            <person name="Gojobori T."/>
            <person name="Itoh T."/>
            <person name="Niimura Y."/>
            <person name="Fujii Y."/>
            <person name="Habara T."/>
            <person name="Sakai H."/>
            <person name="Sato Y."/>
            <person name="Wilson G."/>
            <person name="Kumar K."/>
            <person name="McCouch S."/>
            <person name="Juretic N."/>
            <person name="Hoen D."/>
            <person name="Wright S."/>
            <person name="Bruskiewich R."/>
            <person name="Bureau T."/>
            <person name="Miyao A."/>
            <person name="Hirochika H."/>
            <person name="Nishikawa T."/>
            <person name="Kadowaki K."/>
            <person name="Sugiura M."/>
            <person name="Burr B."/>
            <person name="Sasaki T."/>
        </authorList>
    </citation>
    <scope>NUCLEOTIDE SEQUENCE [LARGE SCALE GENOMIC DNA]</scope>
    <source>
        <strain evidence="3">cv. Nipponbare</strain>
    </source>
</reference>
<reference evidence="3" key="2">
    <citation type="journal article" date="2008" name="Nucleic Acids Res.">
        <title>The rice annotation project database (RAP-DB): 2008 update.</title>
        <authorList>
            <consortium name="The rice annotation project (RAP)"/>
        </authorList>
    </citation>
    <scope>GENOME REANNOTATION</scope>
    <source>
        <strain evidence="3">cv. Nipponbare</strain>
    </source>
</reference>
<dbReference type="EMBL" id="AP003524">
    <property type="protein sequence ID" value="BAD53481.1"/>
    <property type="molecule type" value="Genomic_DNA"/>
</dbReference>
<name>Q5ZA42_ORYSJ</name>
<protein>
    <submittedName>
        <fullName evidence="2">Uncharacterized protein</fullName>
    </submittedName>
</protein>
<proteinExistence type="predicted"/>
<accession>Q5ZA42</accession>
<dbReference type="AlphaFoldDB" id="Q5ZA42"/>
<organism evidence="2 3">
    <name type="scientific">Oryza sativa subsp. japonica</name>
    <name type="common">Rice</name>
    <dbReference type="NCBI Taxonomy" id="39947"/>
    <lineage>
        <taxon>Eukaryota</taxon>
        <taxon>Viridiplantae</taxon>
        <taxon>Streptophyta</taxon>
        <taxon>Embryophyta</taxon>
        <taxon>Tracheophyta</taxon>
        <taxon>Spermatophyta</taxon>
        <taxon>Magnoliopsida</taxon>
        <taxon>Liliopsida</taxon>
        <taxon>Poales</taxon>
        <taxon>Poaceae</taxon>
        <taxon>BOP clade</taxon>
        <taxon>Oryzoideae</taxon>
        <taxon>Oryzeae</taxon>
        <taxon>Oryzinae</taxon>
        <taxon>Oryza</taxon>
        <taxon>Oryza sativa</taxon>
    </lineage>
</organism>
<feature type="compositionally biased region" description="Basic and acidic residues" evidence="1">
    <location>
        <begin position="233"/>
        <end position="245"/>
    </location>
</feature>